<keyword evidence="5 20" id="KW-1133">Transmembrane helix</keyword>
<feature type="signal peptide" evidence="20">
    <location>
        <begin position="1"/>
        <end position="19"/>
    </location>
</feature>
<sequence>MALLRVLCLLAALRRKCWGLRGMAPARAGRAPDRTGPGPGLRLLHRTGPASTGTGAAAAGAPRPPRGSAAAVSSGSARRCRGGQGPSRAGQGVPRTGSERGDRQGRAEEPAVLSRCSPRSRSPSARPFCPGPHCTVPAVTPTPHHHAAPRHSCSPPLTEPRHPPVLPRPSLHRARCDTHTPSPRCSPSLLLAGCPAQSPAPGTGSIPGVSRPLWGALPITMGLRLHSAPGSLGTDTEERLVEYLLDPARYNKLIRPATNGSELVTVQLMVSLAQLISVHEREQIMTTNVWLTQEWEDYRLTWKPEDFDNMKKVRLPSKHIWLPDVVLYNNADGMYEVSFYSNAVISYDGSIFWLPPAIYKSACKIEVKHFPFDQQNCTMKFRSWTYDRTEIDLVLKSEVASLDDFTPSGEWDIVALPGRRNENPDDSTYVDITYDFIIRRKPLFYTINLIIPCILITSLAILVFYLPSDCGEKMTLCISVLLALTVFLLLISKIVPPTSLDVPLVGKYLMFTMVLVTFSIVTSVCVLNVHHRSPTTHTMPPWVRTLFLHKLPALLFMKQPRQSCARQRLRQRRHTQERAAAATLFVQAGARACTCYANPGAAKAEGLNGYRERQGQAAGPAAGCGCGLQEAVDGVRFIADHMRSEDDDQSVSEDWKYVAMVIDRLFLWIFVFVCVFGTIGMFLQPLFQNYTTNSLLQLGQGTPTSK</sequence>
<evidence type="ECO:0000256" key="21">
    <source>
        <dbReference type="SAM" id="MobiDB-lite"/>
    </source>
</evidence>
<feature type="domain" description="Neurotransmitter-gated ion-channel ligand-binding" evidence="22">
    <location>
        <begin position="237"/>
        <end position="442"/>
    </location>
</feature>
<dbReference type="FunFam" id="1.20.58.390:FF:000008">
    <property type="entry name" value="Cholinergic receptor nicotinic beta 4 subunit"/>
    <property type="match status" value="1"/>
</dbReference>
<keyword evidence="8 20" id="KW-0472">Membrane</keyword>
<evidence type="ECO:0000256" key="5">
    <source>
        <dbReference type="ARBA" id="ARBA00022989"/>
    </source>
</evidence>
<dbReference type="GO" id="GO:0042166">
    <property type="term" value="F:acetylcholine binding"/>
    <property type="evidence" value="ECO:0007669"/>
    <property type="project" value="Ensembl"/>
</dbReference>
<dbReference type="InterPro" id="IPR038050">
    <property type="entry name" value="Neuro_actylchol_rec"/>
</dbReference>
<dbReference type="GO" id="GO:0015464">
    <property type="term" value="F:acetylcholine receptor activity"/>
    <property type="evidence" value="ECO:0007669"/>
    <property type="project" value="Ensembl"/>
</dbReference>
<dbReference type="FunFam" id="2.70.170.10:FF:000006">
    <property type="entry name" value="Cholinergic receptor nicotinic beta 2 subunit"/>
    <property type="match status" value="1"/>
</dbReference>
<dbReference type="InterPro" id="IPR018000">
    <property type="entry name" value="Neurotransmitter_ion_chnl_CS"/>
</dbReference>
<evidence type="ECO:0000256" key="3">
    <source>
        <dbReference type="ARBA" id="ARBA00022692"/>
    </source>
</evidence>
<dbReference type="OMA" id="MAWRSGP"/>
<dbReference type="GO" id="GO:0045211">
    <property type="term" value="C:postsynaptic membrane"/>
    <property type="evidence" value="ECO:0007669"/>
    <property type="project" value="InterPro"/>
</dbReference>
<keyword evidence="13 20" id="KW-0407">Ion channel</keyword>
<reference evidence="24 25" key="1">
    <citation type="journal article" date="2010" name="Nature">
        <title>The genome of a songbird.</title>
        <authorList>
            <person name="Warren W.C."/>
            <person name="Clayton D.F."/>
            <person name="Ellegren H."/>
            <person name="Arnold A.P."/>
            <person name="Hillier L.W."/>
            <person name="Kunstner A."/>
            <person name="Searle S."/>
            <person name="White S."/>
            <person name="Vilella A.J."/>
            <person name="Fairley S."/>
            <person name="Heger A."/>
            <person name="Kong L."/>
            <person name="Ponting C.P."/>
            <person name="Jarvis E.D."/>
            <person name="Mello C.V."/>
            <person name="Minx P."/>
            <person name="Lovell P."/>
            <person name="Velho T.A."/>
            <person name="Ferris M."/>
            <person name="Balakrishnan C.N."/>
            <person name="Sinha S."/>
            <person name="Blatti C."/>
            <person name="London S.E."/>
            <person name="Li Y."/>
            <person name="Lin Y.C."/>
            <person name="George J."/>
            <person name="Sweedler J."/>
            <person name="Southey B."/>
            <person name="Gunaratne P."/>
            <person name="Watson M."/>
            <person name="Nam K."/>
            <person name="Backstrom N."/>
            <person name="Smeds L."/>
            <person name="Nabholz B."/>
            <person name="Itoh Y."/>
            <person name="Whitney O."/>
            <person name="Pfenning A.R."/>
            <person name="Howard J."/>
            <person name="Volker M."/>
            <person name="Skinner B.M."/>
            <person name="Griffin D.K."/>
            <person name="Ye L."/>
            <person name="McLaren W.M."/>
            <person name="Flicek P."/>
            <person name="Quesada V."/>
            <person name="Velasco G."/>
            <person name="Lopez-Otin C."/>
            <person name="Puente X.S."/>
            <person name="Olender T."/>
            <person name="Lancet D."/>
            <person name="Smit A.F."/>
            <person name="Hubley R."/>
            <person name="Konkel M.K."/>
            <person name="Walker J.A."/>
            <person name="Batzer M.A."/>
            <person name="Gu W."/>
            <person name="Pollock D.D."/>
            <person name="Chen L."/>
            <person name="Cheng Z."/>
            <person name="Eichler E.E."/>
            <person name="Stapley J."/>
            <person name="Slate J."/>
            <person name="Ekblom R."/>
            <person name="Birkhead T."/>
            <person name="Burke T."/>
            <person name="Burt D."/>
            <person name="Scharff C."/>
            <person name="Adam I."/>
            <person name="Richard H."/>
            <person name="Sultan M."/>
            <person name="Soldatov A."/>
            <person name="Lehrach H."/>
            <person name="Edwards S.V."/>
            <person name="Yang S.P."/>
            <person name="Li X."/>
            <person name="Graves T."/>
            <person name="Fulton L."/>
            <person name="Nelson J."/>
            <person name="Chinwalla A."/>
            <person name="Hou S."/>
            <person name="Mardis E.R."/>
            <person name="Wilson R.K."/>
        </authorList>
    </citation>
    <scope>NUCLEOTIDE SEQUENCE [LARGE SCALE GENOMIC DNA]</scope>
</reference>
<dbReference type="GO" id="GO:0007613">
    <property type="term" value="P:memory"/>
    <property type="evidence" value="ECO:0007669"/>
    <property type="project" value="Ensembl"/>
</dbReference>
<evidence type="ECO:0000256" key="11">
    <source>
        <dbReference type="ARBA" id="ARBA00023180"/>
    </source>
</evidence>
<dbReference type="Gene3D" id="2.70.170.10">
    <property type="entry name" value="Neurotransmitter-gated ion-channel ligand-binding domain"/>
    <property type="match status" value="1"/>
</dbReference>
<dbReference type="InterPro" id="IPR002394">
    <property type="entry name" value="Nicotinic_acetylcholine_rcpt"/>
</dbReference>
<organism evidence="24 25">
    <name type="scientific">Taeniopygia guttata</name>
    <name type="common">Zebra finch</name>
    <name type="synonym">Poephila guttata</name>
    <dbReference type="NCBI Taxonomy" id="59729"/>
    <lineage>
        <taxon>Eukaryota</taxon>
        <taxon>Metazoa</taxon>
        <taxon>Chordata</taxon>
        <taxon>Craniata</taxon>
        <taxon>Vertebrata</taxon>
        <taxon>Euteleostomi</taxon>
        <taxon>Archelosauria</taxon>
        <taxon>Archosauria</taxon>
        <taxon>Dinosauria</taxon>
        <taxon>Saurischia</taxon>
        <taxon>Theropoda</taxon>
        <taxon>Coelurosauria</taxon>
        <taxon>Aves</taxon>
        <taxon>Neognathae</taxon>
        <taxon>Neoaves</taxon>
        <taxon>Telluraves</taxon>
        <taxon>Australaves</taxon>
        <taxon>Passeriformes</taxon>
        <taxon>Passeroidea</taxon>
        <taxon>Estrildidae</taxon>
        <taxon>Estrildinae</taxon>
        <taxon>Taeniopygia</taxon>
    </lineage>
</organism>
<comment type="catalytic activity">
    <reaction evidence="15">
        <text>K(+)(in) = K(+)(out)</text>
        <dbReference type="Rhea" id="RHEA:29463"/>
        <dbReference type="ChEBI" id="CHEBI:29103"/>
    </reaction>
</comment>
<evidence type="ECO:0000256" key="18">
    <source>
        <dbReference type="ARBA" id="ARBA00061611"/>
    </source>
</evidence>
<dbReference type="InterPro" id="IPR036734">
    <property type="entry name" value="Neur_chan_lig-bd_sf"/>
</dbReference>
<feature type="compositionally biased region" description="Basic and acidic residues" evidence="21">
    <location>
        <begin position="97"/>
        <end position="109"/>
    </location>
</feature>
<evidence type="ECO:0000313" key="25">
    <source>
        <dbReference type="Proteomes" id="UP000007754"/>
    </source>
</evidence>
<evidence type="ECO:0000256" key="20">
    <source>
        <dbReference type="RuleBase" id="RU000687"/>
    </source>
</evidence>
<comment type="catalytic activity">
    <reaction evidence="17">
        <text>Ca(2+)(in) = Ca(2+)(out)</text>
        <dbReference type="Rhea" id="RHEA:29671"/>
        <dbReference type="ChEBI" id="CHEBI:29108"/>
    </reaction>
</comment>
<evidence type="ECO:0000256" key="14">
    <source>
        <dbReference type="ARBA" id="ARBA00034099"/>
    </source>
</evidence>
<dbReference type="GO" id="GO:0022848">
    <property type="term" value="F:acetylcholine-gated monoatomic cation-selective channel activity"/>
    <property type="evidence" value="ECO:0007669"/>
    <property type="project" value="Ensembl"/>
</dbReference>
<dbReference type="AlphaFoldDB" id="A0A674H0K1"/>
<feature type="chain" id="PRO_5025716300" description="Neuronal acetylcholine receptor subunit beta-2" evidence="20">
    <location>
        <begin position="20"/>
        <end position="706"/>
    </location>
</feature>
<dbReference type="Ensembl" id="ENSTGUT00000033562.1">
    <property type="protein sequence ID" value="ENSTGUP00000028071.1"/>
    <property type="gene ID" value="ENSTGUG00000004092.2"/>
</dbReference>
<dbReference type="GO" id="GO:0005892">
    <property type="term" value="C:acetylcholine-gated channel complex"/>
    <property type="evidence" value="ECO:0007669"/>
    <property type="project" value="Ensembl"/>
</dbReference>
<dbReference type="FunFam" id="1.20.58.390:FF:000028">
    <property type="entry name" value="Cholinergic receptor nicotinic beta 2 subunit"/>
    <property type="match status" value="1"/>
</dbReference>
<evidence type="ECO:0000256" key="19">
    <source>
        <dbReference type="ARBA" id="ARBA00070359"/>
    </source>
</evidence>
<evidence type="ECO:0000256" key="7">
    <source>
        <dbReference type="ARBA" id="ARBA00023065"/>
    </source>
</evidence>
<evidence type="ECO:0000313" key="24">
    <source>
        <dbReference type="Ensembl" id="ENSTGUP00000028071.1"/>
    </source>
</evidence>
<dbReference type="Pfam" id="PF02931">
    <property type="entry name" value="Neur_chan_LBD"/>
    <property type="match status" value="1"/>
</dbReference>
<comment type="catalytic activity">
    <reaction evidence="16">
        <text>Na(+)(in) = Na(+)(out)</text>
        <dbReference type="Rhea" id="RHEA:34963"/>
        <dbReference type="ChEBI" id="CHEBI:29101"/>
    </reaction>
</comment>
<keyword evidence="1 20" id="KW-0813">Transport</keyword>
<reference evidence="24" key="2">
    <citation type="submission" date="2025-08" db="UniProtKB">
        <authorList>
            <consortium name="Ensembl"/>
        </authorList>
    </citation>
    <scope>IDENTIFICATION</scope>
</reference>
<dbReference type="InterPro" id="IPR006202">
    <property type="entry name" value="Neur_chan_lig-bd"/>
</dbReference>
<evidence type="ECO:0000256" key="15">
    <source>
        <dbReference type="ARBA" id="ARBA00034430"/>
    </source>
</evidence>
<evidence type="ECO:0000259" key="23">
    <source>
        <dbReference type="Pfam" id="PF02932"/>
    </source>
</evidence>
<evidence type="ECO:0000256" key="6">
    <source>
        <dbReference type="ARBA" id="ARBA00023018"/>
    </source>
</evidence>
<comment type="subcellular location">
    <subcellularLocation>
        <location evidence="14">Synaptic cell membrane</location>
        <topology evidence="14">Multi-pass membrane protein</topology>
    </subcellularLocation>
</comment>
<feature type="transmembrane region" description="Helical" evidence="20">
    <location>
        <begin position="665"/>
        <end position="687"/>
    </location>
</feature>
<evidence type="ECO:0000256" key="1">
    <source>
        <dbReference type="ARBA" id="ARBA00022448"/>
    </source>
</evidence>
<dbReference type="SUPFAM" id="SSF63712">
    <property type="entry name" value="Nicotinic receptor ligand binding domain-like"/>
    <property type="match status" value="1"/>
</dbReference>
<dbReference type="GO" id="GO:0098878">
    <property type="term" value="C:neurotransmitter receptor complex"/>
    <property type="evidence" value="ECO:0007669"/>
    <property type="project" value="Ensembl"/>
</dbReference>
<keyword evidence="7 20" id="KW-0406">Ion transport</keyword>
<reference evidence="24" key="3">
    <citation type="submission" date="2025-09" db="UniProtKB">
        <authorList>
            <consortium name="Ensembl"/>
        </authorList>
    </citation>
    <scope>IDENTIFICATION</scope>
</reference>
<name>A0A674H0K1_TAEGU</name>
<evidence type="ECO:0000259" key="22">
    <source>
        <dbReference type="Pfam" id="PF02931"/>
    </source>
</evidence>
<feature type="compositionally biased region" description="Low complexity" evidence="21">
    <location>
        <begin position="114"/>
        <end position="142"/>
    </location>
</feature>
<keyword evidence="25" id="KW-1185">Reference proteome</keyword>
<feature type="region of interest" description="Disordered" evidence="21">
    <location>
        <begin position="26"/>
        <end position="183"/>
    </location>
</feature>
<dbReference type="GeneTree" id="ENSGT00940000158417"/>
<dbReference type="SUPFAM" id="SSF90112">
    <property type="entry name" value="Neurotransmitter-gated ion-channel transmembrane pore"/>
    <property type="match status" value="1"/>
</dbReference>
<keyword evidence="6" id="KW-0770">Synapse</keyword>
<gene>
    <name evidence="24" type="primary">CHRNB2</name>
</gene>
<feature type="transmembrane region" description="Helical" evidence="20">
    <location>
        <begin position="443"/>
        <end position="464"/>
    </location>
</feature>
<evidence type="ECO:0000256" key="8">
    <source>
        <dbReference type="ARBA" id="ARBA00023136"/>
    </source>
</evidence>
<dbReference type="CDD" id="cd19025">
    <property type="entry name" value="LGIC_ECD_nAChR_B2"/>
    <property type="match status" value="1"/>
</dbReference>
<keyword evidence="4 20" id="KW-0732">Signal</keyword>
<dbReference type="CDD" id="cd19064">
    <property type="entry name" value="LGIC_TM_nAChR"/>
    <property type="match status" value="1"/>
</dbReference>
<protein>
    <recommendedName>
        <fullName evidence="19">Neuronal acetylcholine receptor subunit beta-2</fullName>
    </recommendedName>
</protein>
<evidence type="ECO:0000256" key="10">
    <source>
        <dbReference type="ARBA" id="ARBA00023170"/>
    </source>
</evidence>
<dbReference type="GO" id="GO:0034703">
    <property type="term" value="C:cation channel complex"/>
    <property type="evidence" value="ECO:0007669"/>
    <property type="project" value="Ensembl"/>
</dbReference>
<proteinExistence type="inferred from homology"/>
<feature type="compositionally biased region" description="Low complexity" evidence="21">
    <location>
        <begin position="46"/>
        <end position="77"/>
    </location>
</feature>
<keyword evidence="9" id="KW-1015">Disulfide bond</keyword>
<dbReference type="Gene3D" id="1.20.58.390">
    <property type="entry name" value="Neurotransmitter-gated ion-channel transmembrane domain"/>
    <property type="match status" value="2"/>
</dbReference>
<dbReference type="NCBIfam" id="TIGR00860">
    <property type="entry name" value="LIC"/>
    <property type="match status" value="1"/>
</dbReference>
<evidence type="ECO:0000256" key="13">
    <source>
        <dbReference type="ARBA" id="ARBA00023303"/>
    </source>
</evidence>
<keyword evidence="2" id="KW-1003">Cell membrane</keyword>
<dbReference type="InterPro" id="IPR006029">
    <property type="entry name" value="Neurotrans-gated_channel_TM"/>
</dbReference>
<keyword evidence="11" id="KW-0325">Glycoprotein</keyword>
<evidence type="ECO:0000256" key="4">
    <source>
        <dbReference type="ARBA" id="ARBA00022729"/>
    </source>
</evidence>
<keyword evidence="3 20" id="KW-0812">Transmembrane</keyword>
<evidence type="ECO:0000256" key="2">
    <source>
        <dbReference type="ARBA" id="ARBA00022475"/>
    </source>
</evidence>
<accession>A0A674H0K1</accession>
<keyword evidence="12" id="KW-1071">Ligand-gated ion channel</keyword>
<evidence type="ECO:0000256" key="17">
    <source>
        <dbReference type="ARBA" id="ARBA00036634"/>
    </source>
</evidence>
<keyword evidence="10" id="KW-0675">Receptor</keyword>
<dbReference type="PRINTS" id="PR00252">
    <property type="entry name" value="NRIONCHANNEL"/>
</dbReference>
<dbReference type="GO" id="GO:0001666">
    <property type="term" value="P:response to hypoxia"/>
    <property type="evidence" value="ECO:0007669"/>
    <property type="project" value="Ensembl"/>
</dbReference>
<dbReference type="InterPro" id="IPR006201">
    <property type="entry name" value="Neur_channel"/>
</dbReference>
<dbReference type="InterPro" id="IPR036719">
    <property type="entry name" value="Neuro-gated_channel_TM_sf"/>
</dbReference>
<dbReference type="PANTHER" id="PTHR18945">
    <property type="entry name" value="NEUROTRANSMITTER GATED ION CHANNEL"/>
    <property type="match status" value="1"/>
</dbReference>
<dbReference type="GO" id="GO:0035095">
    <property type="term" value="P:behavioral response to nicotine"/>
    <property type="evidence" value="ECO:0007669"/>
    <property type="project" value="Ensembl"/>
</dbReference>
<comment type="similarity">
    <text evidence="18">Belongs to the ligand-gated ion channel (TC 1.A.9) family. Acetylcholine receptor (TC 1.A.9.1) subfamily. Beta-2/CHRNB2 sub-subfamily.</text>
</comment>
<feature type="transmembrane region" description="Helical" evidence="20">
    <location>
        <begin position="508"/>
        <end position="529"/>
    </location>
</feature>
<dbReference type="GO" id="GO:0008542">
    <property type="term" value="P:visual learning"/>
    <property type="evidence" value="ECO:0007669"/>
    <property type="project" value="Ensembl"/>
</dbReference>
<evidence type="ECO:0000256" key="12">
    <source>
        <dbReference type="ARBA" id="ARBA00023286"/>
    </source>
</evidence>
<feature type="domain" description="Neurotransmitter-gated ion-channel transmembrane" evidence="23">
    <location>
        <begin position="449"/>
        <end position="682"/>
    </location>
</feature>
<dbReference type="PRINTS" id="PR00254">
    <property type="entry name" value="NICOTINICR"/>
</dbReference>
<feature type="transmembrane region" description="Helical" evidence="20">
    <location>
        <begin position="476"/>
        <end position="496"/>
    </location>
</feature>
<dbReference type="Pfam" id="PF02932">
    <property type="entry name" value="Neur_chan_memb"/>
    <property type="match status" value="1"/>
</dbReference>
<evidence type="ECO:0000256" key="9">
    <source>
        <dbReference type="ARBA" id="ARBA00023157"/>
    </source>
</evidence>
<dbReference type="Proteomes" id="UP000007754">
    <property type="component" value="Chromosome 25"/>
</dbReference>
<dbReference type="PROSITE" id="PS00236">
    <property type="entry name" value="NEUROTR_ION_CHANNEL"/>
    <property type="match status" value="1"/>
</dbReference>
<dbReference type="InParanoid" id="A0A674H0K1"/>
<evidence type="ECO:0000256" key="16">
    <source>
        <dbReference type="ARBA" id="ARBA00036239"/>
    </source>
</evidence>
<dbReference type="GO" id="GO:0095500">
    <property type="term" value="P:acetylcholine receptor signaling pathway"/>
    <property type="evidence" value="ECO:0007669"/>
    <property type="project" value="Ensembl"/>
</dbReference>